<feature type="domain" description="Putative Flp pilus-assembly TadG-like N-terminal" evidence="1">
    <location>
        <begin position="3"/>
        <end position="37"/>
    </location>
</feature>
<evidence type="ECO:0000259" key="1">
    <source>
        <dbReference type="Pfam" id="PF13400"/>
    </source>
</evidence>
<dbReference type="Proteomes" id="UP001501821">
    <property type="component" value="Unassembled WGS sequence"/>
</dbReference>
<name>A0ABP7I0P9_9ACTN</name>
<gene>
    <name evidence="2" type="ORF">GCM10022242_06470</name>
</gene>
<comment type="caution">
    <text evidence="2">The sequence shown here is derived from an EMBL/GenBank/DDBJ whole genome shotgun (WGS) entry which is preliminary data.</text>
</comment>
<reference evidence="3" key="1">
    <citation type="journal article" date="2019" name="Int. J. Syst. Evol. Microbiol.">
        <title>The Global Catalogue of Microorganisms (GCM) 10K type strain sequencing project: providing services to taxonomists for standard genome sequencing and annotation.</title>
        <authorList>
            <consortium name="The Broad Institute Genomics Platform"/>
            <consortium name="The Broad Institute Genome Sequencing Center for Infectious Disease"/>
            <person name="Wu L."/>
            <person name="Ma J."/>
        </authorList>
    </citation>
    <scope>NUCLEOTIDE SEQUENCE [LARGE SCALE GENOMIC DNA]</scope>
    <source>
        <strain evidence="3">JCM 16953</strain>
    </source>
</reference>
<keyword evidence="3" id="KW-1185">Reference proteome</keyword>
<sequence>MGLLLPILMVSAAFVVDLGMARVTRSDLQAAADVVALDLAREMTGKTQAQLAPAGDWSNPNSAVRKAAARTADNLLGNGLEMSVDWGSYTNGIWNTTTDPPSAVRVTAQASGLRAFSSKITTVDRAAVAVASSTACYRLGSFVASVDTSDSTIVAPLNDLLGVNLDLVSYKALAAAKVRLGDLAADPTIGSPQALLTGSLSYSTLIQAMITVLSKDQANSVAVSALRTILNVAPTLGSITLGNVLHVAPTDTAALDIAMNVLDVVGSATLSNGQHFLSIPNLQAGVPGVGFQFTGALNLISAAQLACGAPNSAAARAHNSQLDGDIGIVFTNLPSLNTAALGTLQTAKGTATIAVHIGNADGQLVAPPDVHCGANTGADPTTMSVSVASLLSTYTLDIDLDVNGSVKLTDLLGLGLTSVLTNLLGVILPNKIDIDVGVHFRFGTTAQPTTSTANLQLPPNDVTPVSTGTSVYLDPNSLVPSVTSATIGGKTAVLSSVTALTSPILSALTTGNNNFVDKTLLPLLDNLNNGYIGPVARMVGLRFGGADVYAVGATCASPSLRE</sequence>
<evidence type="ECO:0000313" key="2">
    <source>
        <dbReference type="EMBL" id="GAA3806121.1"/>
    </source>
</evidence>
<proteinExistence type="predicted"/>
<dbReference type="EMBL" id="BAABAH010000002">
    <property type="protein sequence ID" value="GAA3806121.1"/>
    <property type="molecule type" value="Genomic_DNA"/>
</dbReference>
<dbReference type="InterPro" id="IPR028087">
    <property type="entry name" value="Tad_N"/>
</dbReference>
<organism evidence="2 3">
    <name type="scientific">Nocardioides panacisoli</name>
    <dbReference type="NCBI Taxonomy" id="627624"/>
    <lineage>
        <taxon>Bacteria</taxon>
        <taxon>Bacillati</taxon>
        <taxon>Actinomycetota</taxon>
        <taxon>Actinomycetes</taxon>
        <taxon>Propionibacteriales</taxon>
        <taxon>Nocardioidaceae</taxon>
        <taxon>Nocardioides</taxon>
    </lineage>
</organism>
<protein>
    <recommendedName>
        <fullName evidence="1">Putative Flp pilus-assembly TadG-like N-terminal domain-containing protein</fullName>
    </recommendedName>
</protein>
<evidence type="ECO:0000313" key="3">
    <source>
        <dbReference type="Proteomes" id="UP001501821"/>
    </source>
</evidence>
<accession>A0ABP7I0P9</accession>
<dbReference type="Pfam" id="PF13400">
    <property type="entry name" value="Tad"/>
    <property type="match status" value="1"/>
</dbReference>